<sequence>MLIYNGKELTKYKDKTGGKNKDPIDGFYRDSDGNEFFIKNPADSRELFTELFAGLLLEEFKRRDLIPKRYHSSFICSNYIRLEDGCYALIQPKVSFKELFHVIGTGNKEGSDRHSLTEVLFGPDYYVRLTEIESHFGLSMILMISLLFGDYSVHSGNVVCLNSTTKAIQFGRIDLGAAFRNFGYKANNSNILYPLEYQGWFNHTGLTKGYFLNYKKIIGLFPAIAQKAKTLEQKLSTPLLEDTINTVLAKIPADLIDESVKNRLSSYLGISSFSEISLGKEQNSSSFCRDFIEILELRLKKITELHDLVPADYGKLYRSKSKENLIAHQKLALLTNNKLSFPQQMETWQALLAGSRSACLTADKIHLGELVAEFNHFLNTLIDHVASTQAKIDESTLSSQNCQEDIVCSCPEALYLRKFFTLNRDGIPTFSENTLEGLPNPHDPPWSTVHTLLTAGFNILVTLRITQETQSLSDPDNTHDFALCNLFSNLVVHLAEFQQAYQALKSHYNLADHAPQIMPKSSNATSSLSEINPFREEANKNRLAQTKSGKYRFFNLASSQEGVELDTFNCPKEENNLDVKEDITTNQTV</sequence>
<dbReference type="RefSeq" id="WP_052673565.1">
    <property type="nucleotide sequence ID" value="NZ_LN681225.1"/>
</dbReference>
<dbReference type="Pfam" id="PF18640">
    <property type="entry name" value="LepB_N"/>
    <property type="match status" value="1"/>
</dbReference>
<dbReference type="AlphaFoldDB" id="A0A0A8USH8"/>
<reference evidence="4" key="1">
    <citation type="submission" date="2014-09" db="EMBL/GenBank/DDBJ databases">
        <authorList>
            <person name="Gomez-Valero L."/>
        </authorList>
    </citation>
    <scope>NUCLEOTIDE SEQUENCE [LARGE SCALE GENOMIC DNA]</scope>
    <source>
        <strain evidence="4">ATCC35250</strain>
    </source>
</reference>
<dbReference type="HOGENOM" id="CLU_496884_0_0_6"/>
<proteinExistence type="predicted"/>
<feature type="domain" description="LepB GAP" evidence="1">
    <location>
        <begin position="335"/>
        <end position="505"/>
    </location>
</feature>
<evidence type="ECO:0000259" key="2">
    <source>
        <dbReference type="Pfam" id="PF18640"/>
    </source>
</evidence>
<evidence type="ECO:0000259" key="1">
    <source>
        <dbReference type="Pfam" id="PF18172"/>
    </source>
</evidence>
<evidence type="ECO:0000313" key="4">
    <source>
        <dbReference type="Proteomes" id="UP000032803"/>
    </source>
</evidence>
<dbReference type="STRING" id="449.LHA_0629"/>
<dbReference type="EMBL" id="LN681225">
    <property type="protein sequence ID" value="CEK09719.1"/>
    <property type="molecule type" value="Genomic_DNA"/>
</dbReference>
<dbReference type="Proteomes" id="UP000032803">
    <property type="component" value="Chromosome I"/>
</dbReference>
<name>A0A0A8USH8_LEGHA</name>
<dbReference type="OrthoDB" id="5619798at2"/>
<evidence type="ECO:0000313" key="3">
    <source>
        <dbReference type="EMBL" id="CEK09719.1"/>
    </source>
</evidence>
<organism evidence="3 4">
    <name type="scientific">Legionella hackeliae</name>
    <dbReference type="NCBI Taxonomy" id="449"/>
    <lineage>
        <taxon>Bacteria</taxon>
        <taxon>Pseudomonadati</taxon>
        <taxon>Pseudomonadota</taxon>
        <taxon>Gammaproteobacteria</taxon>
        <taxon>Legionellales</taxon>
        <taxon>Legionellaceae</taxon>
        <taxon>Legionella</taxon>
    </lineage>
</organism>
<feature type="domain" description="LepB N-terminal" evidence="2">
    <location>
        <begin position="125"/>
        <end position="304"/>
    </location>
</feature>
<dbReference type="InterPro" id="IPR040519">
    <property type="entry name" value="LepB_N"/>
</dbReference>
<dbReference type="KEGG" id="lha:LHA_0629"/>
<accession>A0A0A8USH8</accession>
<protein>
    <submittedName>
        <fullName evidence="3">Putative effector protein B</fullName>
    </submittedName>
</protein>
<dbReference type="Gene3D" id="1.20.120.1700">
    <property type="match status" value="2"/>
</dbReference>
<dbReference type="InterPro" id="IPR041585">
    <property type="entry name" value="LepB_GAP_N"/>
</dbReference>
<dbReference type="PATRIC" id="fig|449.7.peg.2726"/>
<dbReference type="Pfam" id="PF18172">
    <property type="entry name" value="LepB_GAP_N"/>
    <property type="match status" value="1"/>
</dbReference>
<keyword evidence="4" id="KW-1185">Reference proteome</keyword>
<gene>
    <name evidence="3" type="ORF">LHA_0629</name>
</gene>